<keyword evidence="9" id="KW-1185">Reference proteome</keyword>
<feature type="domain" description="ABC transporter" evidence="7">
    <location>
        <begin position="12"/>
        <end position="240"/>
    </location>
</feature>
<dbReference type="FunFam" id="3.40.50.300:FF:000133">
    <property type="entry name" value="Spermidine/putrescine import ATP-binding protein PotA"/>
    <property type="match status" value="1"/>
</dbReference>
<dbReference type="SUPFAM" id="SSF50331">
    <property type="entry name" value="MOP-like"/>
    <property type="match status" value="1"/>
</dbReference>
<dbReference type="InterPro" id="IPR013611">
    <property type="entry name" value="Transp-assoc_OB_typ2"/>
</dbReference>
<dbReference type="InterPro" id="IPR050093">
    <property type="entry name" value="ABC_SmlMolc_Importer"/>
</dbReference>
<evidence type="ECO:0000256" key="4">
    <source>
        <dbReference type="ARBA" id="ARBA00022840"/>
    </source>
</evidence>
<dbReference type="RefSeq" id="WP_093787571.1">
    <property type="nucleotide sequence ID" value="NZ_FNIE01000016.1"/>
</dbReference>
<dbReference type="InterPro" id="IPR017871">
    <property type="entry name" value="ABC_transporter-like_CS"/>
</dbReference>
<reference evidence="8 9" key="1">
    <citation type="submission" date="2016-10" db="EMBL/GenBank/DDBJ databases">
        <authorList>
            <person name="de Groot N.N."/>
        </authorList>
    </citation>
    <scope>NUCLEOTIDE SEQUENCE [LARGE SCALE GENOMIC DNA]</scope>
    <source>
        <strain evidence="8 9">CGMCC 4.2022</strain>
    </source>
</reference>
<dbReference type="Gene3D" id="2.40.50.100">
    <property type="match status" value="1"/>
</dbReference>
<dbReference type="STRING" id="310781.SAMN05216259_11683"/>
<dbReference type="PANTHER" id="PTHR42781:SF4">
    <property type="entry name" value="SPERMIDINE_PUTRESCINE IMPORT ATP-BINDING PROTEIN POTA"/>
    <property type="match status" value="1"/>
</dbReference>
<dbReference type="PROSITE" id="PS00211">
    <property type="entry name" value="ABC_TRANSPORTER_1"/>
    <property type="match status" value="1"/>
</dbReference>
<dbReference type="SUPFAM" id="SSF52540">
    <property type="entry name" value="P-loop containing nucleoside triphosphate hydrolases"/>
    <property type="match status" value="1"/>
</dbReference>
<keyword evidence="2" id="KW-1003">Cell membrane</keyword>
<keyword evidence="6" id="KW-0472">Membrane</keyword>
<evidence type="ECO:0000256" key="5">
    <source>
        <dbReference type="ARBA" id="ARBA00022967"/>
    </source>
</evidence>
<dbReference type="GO" id="GO:0005524">
    <property type="term" value="F:ATP binding"/>
    <property type="evidence" value="ECO:0007669"/>
    <property type="project" value="UniProtKB-KW"/>
</dbReference>
<keyword evidence="1" id="KW-0813">Transport</keyword>
<dbReference type="InterPro" id="IPR003593">
    <property type="entry name" value="AAA+_ATPase"/>
</dbReference>
<accession>A0A1H0PKD0</accession>
<dbReference type="InterPro" id="IPR017879">
    <property type="entry name" value="PotA_ATP-bd"/>
</dbReference>
<proteinExistence type="predicted"/>
<evidence type="ECO:0000313" key="8">
    <source>
        <dbReference type="EMBL" id="SDP05557.1"/>
    </source>
</evidence>
<dbReference type="InterPro" id="IPR008995">
    <property type="entry name" value="Mo/tungstate-bd_C_term_dom"/>
</dbReference>
<keyword evidence="3" id="KW-0547">Nucleotide-binding</keyword>
<dbReference type="GO" id="GO:0043190">
    <property type="term" value="C:ATP-binding cassette (ABC) transporter complex"/>
    <property type="evidence" value="ECO:0007669"/>
    <property type="project" value="InterPro"/>
</dbReference>
<dbReference type="EMBL" id="FNIE01000016">
    <property type="protein sequence ID" value="SDP05557.1"/>
    <property type="molecule type" value="Genomic_DNA"/>
</dbReference>
<dbReference type="AlphaFoldDB" id="A0A1H0PKD0"/>
<dbReference type="GO" id="GO:0016887">
    <property type="term" value="F:ATP hydrolysis activity"/>
    <property type="evidence" value="ECO:0007669"/>
    <property type="project" value="InterPro"/>
</dbReference>
<evidence type="ECO:0000256" key="6">
    <source>
        <dbReference type="ARBA" id="ARBA00023136"/>
    </source>
</evidence>
<dbReference type="InterPro" id="IPR003439">
    <property type="entry name" value="ABC_transporter-like_ATP-bd"/>
</dbReference>
<dbReference type="PROSITE" id="PS50893">
    <property type="entry name" value="ABC_TRANSPORTER_2"/>
    <property type="match status" value="1"/>
</dbReference>
<evidence type="ECO:0000256" key="1">
    <source>
        <dbReference type="ARBA" id="ARBA00022448"/>
    </source>
</evidence>
<dbReference type="SMART" id="SM00382">
    <property type="entry name" value="AAA"/>
    <property type="match status" value="1"/>
</dbReference>
<organism evidence="8 9">
    <name type="scientific">Actinacidiphila guanduensis</name>
    <dbReference type="NCBI Taxonomy" id="310781"/>
    <lineage>
        <taxon>Bacteria</taxon>
        <taxon>Bacillati</taxon>
        <taxon>Actinomycetota</taxon>
        <taxon>Actinomycetes</taxon>
        <taxon>Kitasatosporales</taxon>
        <taxon>Streptomycetaceae</taxon>
        <taxon>Actinacidiphila</taxon>
    </lineage>
</organism>
<evidence type="ECO:0000313" key="9">
    <source>
        <dbReference type="Proteomes" id="UP000199341"/>
    </source>
</evidence>
<dbReference type="Proteomes" id="UP000199341">
    <property type="component" value="Unassembled WGS sequence"/>
</dbReference>
<gene>
    <name evidence="8" type="ORF">SAMN05216259_11683</name>
</gene>
<dbReference type="CDD" id="cd03300">
    <property type="entry name" value="ABC_PotA_N"/>
    <property type="match status" value="1"/>
</dbReference>
<evidence type="ECO:0000259" key="7">
    <source>
        <dbReference type="PROSITE" id="PS50893"/>
    </source>
</evidence>
<dbReference type="PANTHER" id="PTHR42781">
    <property type="entry name" value="SPERMIDINE/PUTRESCINE IMPORT ATP-BINDING PROTEIN POTA"/>
    <property type="match status" value="1"/>
</dbReference>
<dbReference type="Gene3D" id="3.40.50.300">
    <property type="entry name" value="P-loop containing nucleotide triphosphate hydrolases"/>
    <property type="match status" value="1"/>
</dbReference>
<sequence>MTSPTPAAGDAVRLTGTAKSYGAFTAVHPLDLAVPAGSFFALLGASGCGKTTTLRMIAGLEAPTAGTVHLGGQDVTALPPYKRPVNTVFQNYALFPHLDVYENVAFGLRRRGIKSVRKQVGEMLDLVQLGPLARRRPHQLSGGQQQRVAVARALINRPQVLLLDEPLGALDLKLRRQMQLELKRIQTEVGITFVHVTHDQEEAMTMADTVAVMNAGRVEQMGAPADLYENPASTFVANFLGTSNLIEAEVAGEEGGTLHLTSGGLRLSLPAARCRAQAAVGDRVLAGVRPEKITLAHRDDEDAIPAGRNRVPGRIVDSSFIGVSTQYVVDSPVCPDLEVFVPNVGRDARLAPGAPVVLHWDPEHTFGLDAHQDIDAGLDGLEAEARGAAPERAGTAATAEEAAV</sequence>
<keyword evidence="4 8" id="KW-0067">ATP-binding</keyword>
<dbReference type="OrthoDB" id="9802264at2"/>
<dbReference type="Pfam" id="PF08402">
    <property type="entry name" value="TOBE_2"/>
    <property type="match status" value="1"/>
</dbReference>
<dbReference type="InterPro" id="IPR027417">
    <property type="entry name" value="P-loop_NTPase"/>
</dbReference>
<keyword evidence="5" id="KW-1278">Translocase</keyword>
<evidence type="ECO:0000256" key="2">
    <source>
        <dbReference type="ARBA" id="ARBA00022475"/>
    </source>
</evidence>
<dbReference type="Pfam" id="PF00005">
    <property type="entry name" value="ABC_tran"/>
    <property type="match status" value="1"/>
</dbReference>
<protein>
    <submittedName>
        <fullName evidence="8">Spermidine/putrescine transport system ATP-binding protein</fullName>
    </submittedName>
</protein>
<name>A0A1H0PKD0_9ACTN</name>
<dbReference type="GO" id="GO:0015594">
    <property type="term" value="F:ABC-type putrescine transporter activity"/>
    <property type="evidence" value="ECO:0007669"/>
    <property type="project" value="InterPro"/>
</dbReference>
<evidence type="ECO:0000256" key="3">
    <source>
        <dbReference type="ARBA" id="ARBA00022741"/>
    </source>
</evidence>